<dbReference type="EC" id="2.3.2.27" evidence="10"/>
<evidence type="ECO:0000256" key="10">
    <source>
        <dbReference type="RuleBase" id="RU366018"/>
    </source>
</evidence>
<evidence type="ECO:0000256" key="2">
    <source>
        <dbReference type="ARBA" id="ARBA00004906"/>
    </source>
</evidence>
<evidence type="ECO:0000256" key="1">
    <source>
        <dbReference type="ARBA" id="ARBA00000900"/>
    </source>
</evidence>
<evidence type="ECO:0000256" key="7">
    <source>
        <dbReference type="ARBA" id="ARBA00022833"/>
    </source>
</evidence>
<comment type="caution">
    <text evidence="14">The sequence shown here is derived from an EMBL/GenBank/DDBJ whole genome shotgun (WGS) entry which is preliminary data.</text>
</comment>
<feature type="region of interest" description="Disordered" evidence="12">
    <location>
        <begin position="1181"/>
        <end position="1200"/>
    </location>
</feature>
<evidence type="ECO:0000256" key="9">
    <source>
        <dbReference type="PROSITE-ProRule" id="PRU00508"/>
    </source>
</evidence>
<feature type="compositionally biased region" description="Basic and acidic residues" evidence="12">
    <location>
        <begin position="1185"/>
        <end position="1200"/>
    </location>
</feature>
<dbReference type="InterPro" id="IPR042065">
    <property type="entry name" value="E3_ELL-like"/>
</dbReference>
<dbReference type="SMART" id="SM00396">
    <property type="entry name" value="ZnF_UBR1"/>
    <property type="match status" value="1"/>
</dbReference>
<dbReference type="Pfam" id="PF02207">
    <property type="entry name" value="zf-UBR"/>
    <property type="match status" value="1"/>
</dbReference>
<organism evidence="14 15">
    <name type="scientific">Anaeramoeba flamelloides</name>
    <dbReference type="NCBI Taxonomy" id="1746091"/>
    <lineage>
        <taxon>Eukaryota</taxon>
        <taxon>Metamonada</taxon>
        <taxon>Anaeramoebidae</taxon>
        <taxon>Anaeramoeba</taxon>
    </lineage>
</organism>
<feature type="coiled-coil region" evidence="11">
    <location>
        <begin position="974"/>
        <end position="1042"/>
    </location>
</feature>
<evidence type="ECO:0000256" key="5">
    <source>
        <dbReference type="ARBA" id="ARBA00022771"/>
    </source>
</evidence>
<dbReference type="GO" id="GO:0000151">
    <property type="term" value="C:ubiquitin ligase complex"/>
    <property type="evidence" value="ECO:0007669"/>
    <property type="project" value="TreeGrafter"/>
</dbReference>
<dbReference type="InterPro" id="IPR003126">
    <property type="entry name" value="Znf_UBR"/>
</dbReference>
<dbReference type="Gene3D" id="1.10.10.2670">
    <property type="entry name" value="E3 ubiquitin-protein ligase"/>
    <property type="match status" value="1"/>
</dbReference>
<evidence type="ECO:0000256" key="4">
    <source>
        <dbReference type="ARBA" id="ARBA00022723"/>
    </source>
</evidence>
<keyword evidence="7 10" id="KW-0862">Zinc</keyword>
<comment type="function">
    <text evidence="10">Ubiquitin ligase protein which is a component of the N-end rule pathway. Recognizes and binds to proteins bearing specific N-terminal residues that are destabilizing according to the N-end rule, leading to their ubiquitination and subsequent degradation.</text>
</comment>
<feature type="zinc finger region" description="UBR-type" evidence="9">
    <location>
        <begin position="70"/>
        <end position="141"/>
    </location>
</feature>
<comment type="similarity">
    <text evidence="8 10">Belongs to the E3 ubiquitin-protein ligase UBR1-like family.</text>
</comment>
<dbReference type="FunFam" id="2.10.110.30:FF:000002">
    <property type="entry name" value="Putative e3 ubiquitin-protein ligase ubr3"/>
    <property type="match status" value="1"/>
</dbReference>
<reference evidence="14" key="1">
    <citation type="submission" date="2022-08" db="EMBL/GenBank/DDBJ databases">
        <title>Novel sulphate-reducing endosymbionts in the free-living metamonad Anaeramoeba.</title>
        <authorList>
            <person name="Jerlstrom-Hultqvist J."/>
            <person name="Cepicka I."/>
            <person name="Gallot-Lavallee L."/>
            <person name="Salas-Leiva D."/>
            <person name="Curtis B.A."/>
            <person name="Zahonova K."/>
            <person name="Pipaliya S."/>
            <person name="Dacks J."/>
            <person name="Roger A.J."/>
        </authorList>
    </citation>
    <scope>NUCLEOTIDE SEQUENCE</scope>
    <source>
        <strain evidence="14">Busselton2</strain>
    </source>
</reference>
<evidence type="ECO:0000256" key="3">
    <source>
        <dbReference type="ARBA" id="ARBA00022679"/>
    </source>
</evidence>
<evidence type="ECO:0000256" key="6">
    <source>
        <dbReference type="ARBA" id="ARBA00022786"/>
    </source>
</evidence>
<dbReference type="GO" id="GO:0061630">
    <property type="term" value="F:ubiquitin protein ligase activity"/>
    <property type="evidence" value="ECO:0007669"/>
    <property type="project" value="UniProtKB-UniRule"/>
</dbReference>
<evidence type="ECO:0000313" key="14">
    <source>
        <dbReference type="EMBL" id="KAJ3441674.1"/>
    </source>
</evidence>
<dbReference type="GO" id="GO:0008270">
    <property type="term" value="F:zinc ion binding"/>
    <property type="evidence" value="ECO:0007669"/>
    <property type="project" value="UniProtKB-UniRule"/>
</dbReference>
<evidence type="ECO:0000313" key="15">
    <source>
        <dbReference type="Proteomes" id="UP001146793"/>
    </source>
</evidence>
<dbReference type="GO" id="GO:0016874">
    <property type="term" value="F:ligase activity"/>
    <property type="evidence" value="ECO:0007669"/>
    <property type="project" value="UniProtKB-KW"/>
</dbReference>
<sequence>MSQFSNISQLEIASKLRESPEEIGSYLINIIPTIKTSDKFLSLIDIFLSGGEDPKSFYKNLTQEGKKYSGICTASWGPGDTIIYKCLTCQKHKTSCLCYNCFHNGDHEGHIFFSQRSGVGCCDCGNEESWSPSGFCKHHQGPPENPEIYLEETYLKRFQIIFPIFLKQLIYLFSGYQISLPTKIQEDQEKEKEKEKECEMNRRKEIDEEKEEQKQIIFQTNNKKTEIEQNNEIEENNETEKEMVKQIWNKNFQCITLIKWIQKICKVGTGTLRLVGDCFQERISEEKNLLDIFFEFAVLAEEALLDEIKKALYLFIVDKPFKIAFTKSFLKIYQKMMFRVVTQNKGSWSELTEFSVQLFSSEKLSEKHCNEFSTLKIILETLFDCFQYSSTVSKINPDFYHLDLKNKIITKNLCWSTLQDLEYLFQSDYIKNYLFFQNFELLDSFLSLISFSQGLNPMKRNSKQISFFVENKDYLTSYNFEIYIDSLFNELDGFLNIIQTGEGEQVFKQLLKTFKILVKKIDQWCYFFHKENNTLIKDKLLIFTALDKQKQRALEEEGDEDDEGEEAIYRNKKEIDIYNFDINSDSSSMHLPLQRFLSYYLNRILKKFPNFDLKKLFKKSLPLNSNIQNSKNFLRIFVDIIRIRSLSAQVGAGLWKRNGLSVNHQINLQSYPALCLHRIDSDIFLLQISAIILGPQLLITNLINEFKLKNYLRINFKTRNEKMSELESKIYTLKKQIDMKIEDEDEDENDSDEENEKEKEHNIIKSQLLSEFFKLLIIILIERSNSSQKEKKDFLKDEIIHILFCNDFKNSSIFKKIAGDRLTKKSQQEEIEKIIAQVSNQIKDNKNQIKPEYWDQFQGLYFLHYQKSEMQLALQNYYNHLEKTNKNIKNESKKHPIIPPTPNYIEPYQTFSNLPKLIHNHLLHQIIFTCLYNITIKKQSFKNELFDHLFNLIYLIIVTPNNIEKKTLKIKTTKEKTKTTKEKMEQKLEIEKEKKREQKIEIEQEKEKEQKIEIEQEQEQEKEQEQEQKMEIENEKEQKKEKYFYELQFPSKNNFFQNVCYNIQFYYKNKTIHYSIMSLLLIFYNDQKSIEHRDIMKLIFKLLGEKNEKCKKTISVQFKQLFEDENSQKEKEKNEFNEKKRRALKKQQMLMKLMSSKSNNILLKFEREIEKEKEKEKEEEILEVEQEKEQQKQQTGDEKQKEMINIENEKIVTLIDPDFIQLGYNEYINKIQCSMCHEIKQDQIMGLTSFLSKTSKDDSNNLVVKGCSHAIHFKCYQKYYGTLIKKKYSNMRYQGYRSTSIEKGELLCPLGKKIINSIIPFISDQLIYHDEFIYNEEKTTTKTTTTTNKQNEEIKNLIFDKNFLNGSLDKIDLNINEDNVNEKYHENIELIETINVLISLIHQHQENEVLENIESDFKGFHLITNLIASQISDLEINSRLGDLCQPFDQIQYFQIQSLFRIALLYGTNSIKMLNFRNDLKFEMWKFISQNIVTENYPHIYQINLFQLFLKMLCLIDHKLALTNDFYYLTRVVFSLFTIQILNKLNLLECKSFNKEQIQLIEGHCVSFLRLLVITQSYCINRDPIQTKKFQLQLFEDNYKKLSAMLFLPDSIELLLENDQFQKLIINWKGIDCDSNKLQLHPVLNWKIPSFFPLDDTFQTIWYYYSLENGNYIDAPDNLAICLISGDIIAFSTNQNKPLGKIKDVQKYIPINSHAKRFGIRPYLVVKGHWASSIIVKRLGFNILHLKSCYLDKSKERDIGVRRGRMLKLDIPTLNNIYKLYLTNSLINTITSAIEKI</sequence>
<dbReference type="CDD" id="cd19673">
    <property type="entry name" value="UBR-box_UBR3"/>
    <property type="match status" value="1"/>
</dbReference>
<evidence type="ECO:0000259" key="13">
    <source>
        <dbReference type="PROSITE" id="PS51157"/>
    </source>
</evidence>
<dbReference type="Gene3D" id="2.10.110.30">
    <property type="match status" value="1"/>
</dbReference>
<evidence type="ECO:0000256" key="11">
    <source>
        <dbReference type="SAM" id="Coils"/>
    </source>
</evidence>
<keyword evidence="5 10" id="KW-0863">Zinc-finger</keyword>
<keyword evidence="11" id="KW-0175">Coiled coil</keyword>
<keyword evidence="6 10" id="KW-0833">Ubl conjugation pathway</keyword>
<keyword evidence="14" id="KW-0436">Ligase</keyword>
<evidence type="ECO:0000256" key="12">
    <source>
        <dbReference type="SAM" id="MobiDB-lite"/>
    </source>
</evidence>
<comment type="catalytic activity">
    <reaction evidence="1 10">
        <text>S-ubiquitinyl-[E2 ubiquitin-conjugating enzyme]-L-cysteine + [acceptor protein]-L-lysine = [E2 ubiquitin-conjugating enzyme]-L-cysteine + N(6)-ubiquitinyl-[acceptor protein]-L-lysine.</text>
        <dbReference type="EC" id="2.3.2.27"/>
    </reaction>
</comment>
<feature type="domain" description="UBR-type" evidence="13">
    <location>
        <begin position="70"/>
        <end position="141"/>
    </location>
</feature>
<proteinExistence type="inferred from homology"/>
<dbReference type="PANTHER" id="PTHR21497:SF24">
    <property type="entry name" value="E3 UBIQUITIN-PROTEIN LIGASE UBR1"/>
    <property type="match status" value="1"/>
</dbReference>
<keyword evidence="3 10" id="KW-0808">Transferase</keyword>
<dbReference type="GO" id="GO:0005737">
    <property type="term" value="C:cytoplasm"/>
    <property type="evidence" value="ECO:0007669"/>
    <property type="project" value="TreeGrafter"/>
</dbReference>
<protein>
    <recommendedName>
        <fullName evidence="10">E3 ubiquitin-protein ligase</fullName>
        <ecNumber evidence="10">2.3.2.27</ecNumber>
    </recommendedName>
</protein>
<gene>
    <name evidence="14" type="ORF">M0812_13687</name>
</gene>
<dbReference type="Proteomes" id="UP001146793">
    <property type="component" value="Unassembled WGS sequence"/>
</dbReference>
<feature type="coiled-coil region" evidence="11">
    <location>
        <begin position="184"/>
        <end position="243"/>
    </location>
</feature>
<accession>A0AAV7ZIA4</accession>
<dbReference type="InterPro" id="IPR039164">
    <property type="entry name" value="UBR1-like"/>
</dbReference>
<name>A0AAV7ZIA4_9EUKA</name>
<dbReference type="PROSITE" id="PS51157">
    <property type="entry name" value="ZF_UBR"/>
    <property type="match status" value="1"/>
</dbReference>
<keyword evidence="4 10" id="KW-0479">Metal-binding</keyword>
<dbReference type="GO" id="GO:0071596">
    <property type="term" value="P:ubiquitin-dependent protein catabolic process via the N-end rule pathway"/>
    <property type="evidence" value="ECO:0007669"/>
    <property type="project" value="UniProtKB-UniRule"/>
</dbReference>
<dbReference type="PANTHER" id="PTHR21497">
    <property type="entry name" value="UBIQUITIN LIGASE E3 ALPHA-RELATED"/>
    <property type="match status" value="1"/>
</dbReference>
<comment type="pathway">
    <text evidence="2 10">Protein modification; protein ubiquitination.</text>
</comment>
<evidence type="ECO:0000256" key="8">
    <source>
        <dbReference type="ARBA" id="ARBA00046341"/>
    </source>
</evidence>
<dbReference type="EMBL" id="JANTQA010000029">
    <property type="protein sequence ID" value="KAJ3441674.1"/>
    <property type="molecule type" value="Genomic_DNA"/>
</dbReference>
<dbReference type="GO" id="GO:0016567">
    <property type="term" value="P:protein ubiquitination"/>
    <property type="evidence" value="ECO:0007669"/>
    <property type="project" value="UniProtKB-UniRule"/>
</dbReference>